<gene>
    <name evidence="7" type="ORF">KR51_00001740</name>
</gene>
<dbReference type="STRING" id="582515.KR51_00001740"/>
<dbReference type="PATRIC" id="fig|582515.4.peg.201"/>
<dbReference type="GO" id="GO:0051536">
    <property type="term" value="F:iron-sulfur cluster binding"/>
    <property type="evidence" value="ECO:0007669"/>
    <property type="project" value="UniProtKB-KW"/>
</dbReference>
<comment type="caution">
    <text evidence="7">The sequence shown here is derived from an EMBL/GenBank/DDBJ whole genome shotgun (WGS) entry which is preliminary data.</text>
</comment>
<dbReference type="GO" id="GO:0046872">
    <property type="term" value="F:metal ion binding"/>
    <property type="evidence" value="ECO:0007669"/>
    <property type="project" value="UniProtKB-KW"/>
</dbReference>
<dbReference type="CDD" id="cd01335">
    <property type="entry name" value="Radical_SAM"/>
    <property type="match status" value="1"/>
</dbReference>
<feature type="domain" description="Radical SAM core" evidence="5">
    <location>
        <begin position="49"/>
        <end position="186"/>
    </location>
</feature>
<evidence type="ECO:0000256" key="3">
    <source>
        <dbReference type="ARBA" id="ARBA00023004"/>
    </source>
</evidence>
<dbReference type="Pfam" id="PF04055">
    <property type="entry name" value="Radical_SAM"/>
    <property type="match status" value="1"/>
</dbReference>
<name>U5DN83_9CHRO</name>
<dbReference type="NCBIfam" id="TIGR04167">
    <property type="entry name" value="rSAM_SeCys"/>
    <property type="match status" value="1"/>
</dbReference>
<dbReference type="OrthoDB" id="9810775at2"/>
<dbReference type="InterPro" id="IPR026351">
    <property type="entry name" value="rSAM_ArsS-like"/>
</dbReference>
<organism evidence="7 8">
    <name type="scientific">Rubidibacter lacunae KORDI 51-2</name>
    <dbReference type="NCBI Taxonomy" id="582515"/>
    <lineage>
        <taxon>Bacteria</taxon>
        <taxon>Bacillati</taxon>
        <taxon>Cyanobacteriota</taxon>
        <taxon>Cyanophyceae</taxon>
        <taxon>Oscillatoriophycideae</taxon>
        <taxon>Chroococcales</taxon>
        <taxon>Aphanothecaceae</taxon>
        <taxon>Rubidibacter</taxon>
    </lineage>
</organism>
<dbReference type="InterPro" id="IPR007197">
    <property type="entry name" value="rSAM"/>
</dbReference>
<dbReference type="eggNOG" id="COG0535">
    <property type="taxonomic scope" value="Bacteria"/>
</dbReference>
<keyword evidence="3" id="KW-0408">Iron</keyword>
<dbReference type="GO" id="GO:0003824">
    <property type="term" value="F:catalytic activity"/>
    <property type="evidence" value="ECO:0007669"/>
    <property type="project" value="InterPro"/>
</dbReference>
<dbReference type="Proteomes" id="UP000016960">
    <property type="component" value="Unassembled WGS sequence"/>
</dbReference>
<dbReference type="PANTHER" id="PTHR43728:SF1">
    <property type="entry name" value="FE-S OXIDOREDUCTASE"/>
    <property type="match status" value="1"/>
</dbReference>
<proteinExistence type="predicted"/>
<evidence type="ECO:0000259" key="5">
    <source>
        <dbReference type="Pfam" id="PF04055"/>
    </source>
</evidence>
<keyword evidence="1" id="KW-0949">S-adenosyl-L-methionine</keyword>
<dbReference type="AlphaFoldDB" id="U5DN83"/>
<dbReference type="InterPro" id="IPR013785">
    <property type="entry name" value="Aldolase_TIM"/>
</dbReference>
<evidence type="ECO:0000256" key="2">
    <source>
        <dbReference type="ARBA" id="ARBA00022723"/>
    </source>
</evidence>
<evidence type="ECO:0000256" key="1">
    <source>
        <dbReference type="ARBA" id="ARBA00022691"/>
    </source>
</evidence>
<keyword evidence="8" id="KW-1185">Reference proteome</keyword>
<evidence type="ECO:0000259" key="6">
    <source>
        <dbReference type="Pfam" id="PF12345"/>
    </source>
</evidence>
<dbReference type="InterPro" id="IPR024521">
    <property type="entry name" value="ArsS-like_C"/>
</dbReference>
<reference evidence="7 8" key="1">
    <citation type="submission" date="2013-05" db="EMBL/GenBank/DDBJ databases">
        <title>Draft genome sequence of Rubidibacter lacunae KORDI 51-2.</title>
        <authorList>
            <person name="Choi D.H."/>
            <person name="Noh J.H."/>
            <person name="Kwon K.-K."/>
            <person name="Lee J.-H."/>
            <person name="Ryu J.-Y."/>
        </authorList>
    </citation>
    <scope>NUCLEOTIDE SEQUENCE [LARGE SCALE GENOMIC DNA]</scope>
    <source>
        <strain evidence="7 8">KORDI 51-2</strain>
    </source>
</reference>
<keyword evidence="2" id="KW-0479">Metal-binding</keyword>
<dbReference type="Pfam" id="PF12345">
    <property type="entry name" value="DUF3641"/>
    <property type="match status" value="1"/>
</dbReference>
<evidence type="ECO:0000256" key="4">
    <source>
        <dbReference type="ARBA" id="ARBA00023014"/>
    </source>
</evidence>
<dbReference type="SFLD" id="SFLDS00029">
    <property type="entry name" value="Radical_SAM"/>
    <property type="match status" value="1"/>
</dbReference>
<dbReference type="SUPFAM" id="SSF102114">
    <property type="entry name" value="Radical SAM enzymes"/>
    <property type="match status" value="1"/>
</dbReference>
<dbReference type="EMBL" id="ASSJ01000003">
    <property type="protein sequence ID" value="ERN43106.1"/>
    <property type="molecule type" value="Genomic_DNA"/>
</dbReference>
<dbReference type="InParanoid" id="U5DN83"/>
<protein>
    <submittedName>
        <fullName evidence="7">Putative Fe-S oxidoreductase</fullName>
    </submittedName>
</protein>
<evidence type="ECO:0000313" key="7">
    <source>
        <dbReference type="EMBL" id="ERN43106.1"/>
    </source>
</evidence>
<dbReference type="Gene3D" id="3.20.20.70">
    <property type="entry name" value="Aldolase class I"/>
    <property type="match status" value="1"/>
</dbReference>
<dbReference type="PANTHER" id="PTHR43728">
    <property type="entry name" value="SLR0304 PROTEIN"/>
    <property type="match status" value="1"/>
</dbReference>
<keyword evidence="4" id="KW-0411">Iron-sulfur</keyword>
<accession>U5DN83</accession>
<evidence type="ECO:0000313" key="8">
    <source>
        <dbReference type="Proteomes" id="UP000016960"/>
    </source>
</evidence>
<feature type="domain" description="Arsenosugar biosynthesis radical SAM protein ArsS-like C-terminal" evidence="6">
    <location>
        <begin position="211"/>
        <end position="349"/>
    </location>
</feature>
<dbReference type="InterPro" id="IPR058240">
    <property type="entry name" value="rSAM_sf"/>
</dbReference>
<sequence>MVVPHLTTTLPETLRRPVINTSAGPSAFVPFSEKLGMPLTKQPISILQINLGRHCNLACTHCHVEAGPKRTEELSPEICELLITAIDRFPQIETLDLTGGAPEMNYGFRPLVEAARSRGKAVIVRSNLTIYFVPGFEDLPEYFARHKLRVVASLPCYLKDNVDKQRGSGVYHDSIRALQWLNHLGYGRDPELILDLVYNPPVPIAPDEFRLPPQQASLERDYQAFLHEHFGIEFDRLLTITNLPVGRTQQFLQRRALNRPYLRFLAASYNPKTVADLMCRNELSVDYHGNVYDCDFNQMENVPARMVDGTPLTVAKLLELDDLDVIREVQTRPYCYGCTAGSGSSCGGALV</sequence>